<evidence type="ECO:0000313" key="5">
    <source>
        <dbReference type="Proteomes" id="UP000064893"/>
    </source>
</evidence>
<dbReference type="InterPro" id="IPR001647">
    <property type="entry name" value="HTH_TetR"/>
</dbReference>
<gene>
    <name evidence="4" type="primary">yttP_2</name>
    <name evidence="4" type="ORF">L21SP5_02753</name>
</gene>
<keyword evidence="1 2" id="KW-0238">DNA-binding</keyword>
<evidence type="ECO:0000256" key="2">
    <source>
        <dbReference type="PROSITE-ProRule" id="PRU00335"/>
    </source>
</evidence>
<dbReference type="PRINTS" id="PR00455">
    <property type="entry name" value="HTHTETR"/>
</dbReference>
<dbReference type="SUPFAM" id="SSF46689">
    <property type="entry name" value="Homeodomain-like"/>
    <property type="match status" value="1"/>
</dbReference>
<protein>
    <submittedName>
        <fullName evidence="4">Stress response protein YttP</fullName>
    </submittedName>
</protein>
<dbReference type="KEGG" id="blq:L21SP5_02753"/>
<evidence type="ECO:0000259" key="3">
    <source>
        <dbReference type="PROSITE" id="PS50977"/>
    </source>
</evidence>
<dbReference type="PANTHER" id="PTHR30328">
    <property type="entry name" value="TRANSCRIPTIONAL REPRESSOR"/>
    <property type="match status" value="1"/>
</dbReference>
<proteinExistence type="predicted"/>
<dbReference type="PATRIC" id="fig|1307839.3.peg.2890"/>
<dbReference type="AlphaFoldDB" id="A0A0S2I1T5"/>
<dbReference type="Gene3D" id="1.10.357.10">
    <property type="entry name" value="Tetracycline Repressor, domain 2"/>
    <property type="match status" value="1"/>
</dbReference>
<organism evidence="4 5">
    <name type="scientific">Salinivirga cyanobacteriivorans</name>
    <dbReference type="NCBI Taxonomy" id="1307839"/>
    <lineage>
        <taxon>Bacteria</taxon>
        <taxon>Pseudomonadati</taxon>
        <taxon>Bacteroidota</taxon>
        <taxon>Bacteroidia</taxon>
        <taxon>Bacteroidales</taxon>
        <taxon>Salinivirgaceae</taxon>
        <taxon>Salinivirga</taxon>
    </lineage>
</organism>
<evidence type="ECO:0000256" key="1">
    <source>
        <dbReference type="ARBA" id="ARBA00023125"/>
    </source>
</evidence>
<reference evidence="4 5" key="1">
    <citation type="submission" date="2015-11" db="EMBL/GenBank/DDBJ databases">
        <title>Description and complete genome sequence of a novel strain predominating in hypersaline microbial mats and representing a new family of the Bacteriodetes phylum.</title>
        <authorList>
            <person name="Spring S."/>
            <person name="Bunk B."/>
            <person name="Sproer C."/>
            <person name="Klenk H.-P."/>
        </authorList>
    </citation>
    <scope>NUCLEOTIDE SEQUENCE [LARGE SCALE GENOMIC DNA]</scope>
    <source>
        <strain evidence="4 5">L21-Spi-D4</strain>
    </source>
</reference>
<sequence length="198" mass="23090">MTEQQTEQKILNAARKLFMQKGMGATRMQEIADEAGINKALLHYYFRSKQKLFEHTFKEAFGHLQPRLQVLTNQDLPLEKRIRLFISEYLDVIEKNRFLPLFIMQEIQRDPGNLYAMMTSSGFDPRKLLPIFAQAIGKTEEEAFELILNTISLVVFPYVGQPLITHVFFHGDQKAYENLLEGRKERIADLIIKTLKNQ</sequence>
<dbReference type="InterPro" id="IPR050109">
    <property type="entry name" value="HTH-type_TetR-like_transc_reg"/>
</dbReference>
<dbReference type="PROSITE" id="PS50977">
    <property type="entry name" value="HTH_TETR_2"/>
    <property type="match status" value="1"/>
</dbReference>
<feature type="DNA-binding region" description="H-T-H motif" evidence="2">
    <location>
        <begin position="27"/>
        <end position="46"/>
    </location>
</feature>
<dbReference type="Proteomes" id="UP000064893">
    <property type="component" value="Chromosome"/>
</dbReference>
<feature type="domain" description="HTH tetR-type" evidence="3">
    <location>
        <begin position="4"/>
        <end position="64"/>
    </location>
</feature>
<dbReference type="InterPro" id="IPR009057">
    <property type="entry name" value="Homeodomain-like_sf"/>
</dbReference>
<dbReference type="STRING" id="1307839.L21SP5_02753"/>
<dbReference type="PANTHER" id="PTHR30328:SF54">
    <property type="entry name" value="HTH-TYPE TRANSCRIPTIONAL REPRESSOR SCO4008"/>
    <property type="match status" value="1"/>
</dbReference>
<dbReference type="EMBL" id="CP013118">
    <property type="protein sequence ID" value="ALO16376.1"/>
    <property type="molecule type" value="Genomic_DNA"/>
</dbReference>
<keyword evidence="5" id="KW-1185">Reference proteome</keyword>
<name>A0A0S2I1T5_9BACT</name>
<evidence type="ECO:0000313" key="4">
    <source>
        <dbReference type="EMBL" id="ALO16376.1"/>
    </source>
</evidence>
<accession>A0A0S2I1T5</accession>
<dbReference type="RefSeq" id="WP_057953753.1">
    <property type="nucleotide sequence ID" value="NZ_CP013118.1"/>
</dbReference>
<dbReference type="OrthoDB" id="9789566at2"/>
<dbReference type="Pfam" id="PF00440">
    <property type="entry name" value="TetR_N"/>
    <property type="match status" value="1"/>
</dbReference>
<dbReference type="GO" id="GO:0003677">
    <property type="term" value="F:DNA binding"/>
    <property type="evidence" value="ECO:0007669"/>
    <property type="project" value="UniProtKB-UniRule"/>
</dbReference>